<protein>
    <recommendedName>
        <fullName evidence="3">Nucleoside 2-deoxyribosyltransferase</fullName>
    </recommendedName>
</protein>
<evidence type="ECO:0000313" key="1">
    <source>
        <dbReference type="EMBL" id="CUQ89605.1"/>
    </source>
</evidence>
<dbReference type="Proteomes" id="UP000095662">
    <property type="component" value="Unassembled WGS sequence"/>
</dbReference>
<dbReference type="Gene3D" id="3.40.50.450">
    <property type="match status" value="1"/>
</dbReference>
<proteinExistence type="predicted"/>
<dbReference type="AlphaFoldDB" id="A0A174ZQN9"/>
<organism evidence="1 2">
    <name type="scientific">[Eubacterium] siraeum</name>
    <dbReference type="NCBI Taxonomy" id="39492"/>
    <lineage>
        <taxon>Bacteria</taxon>
        <taxon>Bacillati</taxon>
        <taxon>Bacillota</taxon>
        <taxon>Clostridia</taxon>
        <taxon>Eubacteriales</taxon>
        <taxon>Oscillospiraceae</taxon>
        <taxon>Oscillospiraceae incertae sedis</taxon>
    </lineage>
</organism>
<dbReference type="STRING" id="39492.ERS852540_01958"/>
<name>A0A174ZQN9_9FIRM</name>
<evidence type="ECO:0008006" key="3">
    <source>
        <dbReference type="Google" id="ProtNLM"/>
    </source>
</evidence>
<evidence type="ECO:0000313" key="2">
    <source>
        <dbReference type="Proteomes" id="UP000095662"/>
    </source>
</evidence>
<gene>
    <name evidence="1" type="ORF">ERS852540_01958</name>
</gene>
<reference evidence="1 2" key="1">
    <citation type="submission" date="2015-09" db="EMBL/GenBank/DDBJ databases">
        <authorList>
            <consortium name="Pathogen Informatics"/>
        </authorList>
    </citation>
    <scope>NUCLEOTIDE SEQUENCE [LARGE SCALE GENOMIC DNA]</scope>
    <source>
        <strain evidence="1 2">2789STDY5834928</strain>
    </source>
</reference>
<dbReference type="EMBL" id="CZBY01000017">
    <property type="protein sequence ID" value="CUQ89605.1"/>
    <property type="molecule type" value="Genomic_DNA"/>
</dbReference>
<sequence>MMSEQNVKQSKSDSEVQNNKKCFIIMPISTPEGYTENHFKQVYETIIAPAVVKAGYEPYRVDDDRICDSIIDKILRNLVECEMAVCDLSSRNPNVMYELGIRQAYGKKVVLIQDEKSQPIFDVSAINTVFYNSRRIYEDVIASQNNISEAIISTAKEDSISLMSIANMRPATIEAQSENDDKQISEKLLLSILSTVRRLEQSQVMQSRKLNVPITSNDYILARYFDLQNDIDKAISRQKVDKDELDYYRRKISFFISELLHDSNMLSDEQKDILASAINIRNKLQTMIDEI</sequence>
<accession>A0A174ZQN9</accession>